<protein>
    <submittedName>
        <fullName evidence="3">Protein YliG</fullName>
    </submittedName>
</protein>
<dbReference type="Proteomes" id="UP000003790">
    <property type="component" value="Chromosome"/>
</dbReference>
<dbReference type="FunFam" id="2.40.50.140:FF:000060">
    <property type="entry name" value="Ribosomal protein S12 methylthiotransferase RimO"/>
    <property type="match status" value="1"/>
</dbReference>
<dbReference type="InterPro" id="IPR005840">
    <property type="entry name" value="Ribosomal_uS12_MeSTrfase_RimO"/>
</dbReference>
<dbReference type="InterPro" id="IPR012340">
    <property type="entry name" value="NA-bd_OB-fold"/>
</dbReference>
<feature type="domain" description="TRAM" evidence="2">
    <location>
        <begin position="39"/>
        <end position="104"/>
    </location>
</feature>
<dbReference type="PANTHER" id="PTHR43837:SF1">
    <property type="entry name" value="RIBOSOMAL PROTEIN US12 METHYLTHIOTRANSFERASE RIMO"/>
    <property type="match status" value="1"/>
</dbReference>
<evidence type="ECO:0000259" key="2">
    <source>
        <dbReference type="PROSITE" id="PS50926"/>
    </source>
</evidence>
<dbReference type="GO" id="GO:0005829">
    <property type="term" value="C:cytosol"/>
    <property type="evidence" value="ECO:0007669"/>
    <property type="project" value="TreeGrafter"/>
</dbReference>
<evidence type="ECO:0000256" key="1">
    <source>
        <dbReference type="ARBA" id="ARBA00022679"/>
    </source>
</evidence>
<dbReference type="Pfam" id="PF18693">
    <property type="entry name" value="TRAM_2"/>
    <property type="match status" value="1"/>
</dbReference>
<organism evidence="3 4">
    <name type="scientific">Pseudomonas chlororaphis O6</name>
    <dbReference type="NCBI Taxonomy" id="1037915"/>
    <lineage>
        <taxon>Bacteria</taxon>
        <taxon>Pseudomonadati</taxon>
        <taxon>Pseudomonadota</taxon>
        <taxon>Gammaproteobacteria</taxon>
        <taxon>Pseudomonadales</taxon>
        <taxon>Pseudomonadaceae</taxon>
        <taxon>Pseudomonas</taxon>
    </lineage>
</organism>
<keyword evidence="1" id="KW-0808">Transferase</keyword>
<gene>
    <name evidence="3" type="ORF">PchlO6_1321</name>
</gene>
<name>A0AB33WS57_9PSED</name>
<evidence type="ECO:0000313" key="4">
    <source>
        <dbReference type="Proteomes" id="UP000003790"/>
    </source>
</evidence>
<dbReference type="Gene3D" id="2.40.50.140">
    <property type="entry name" value="Nucleic acid-binding proteins"/>
    <property type="match status" value="1"/>
</dbReference>
<dbReference type="InterPro" id="IPR002792">
    <property type="entry name" value="TRAM_dom"/>
</dbReference>
<dbReference type="GO" id="GO:0035599">
    <property type="term" value="F:aspartic acid methylthiotransferase activity"/>
    <property type="evidence" value="ECO:0007669"/>
    <property type="project" value="TreeGrafter"/>
</dbReference>
<dbReference type="EMBL" id="AHOT01000019">
    <property type="protein sequence ID" value="EIM15932.1"/>
    <property type="molecule type" value="Genomic_DNA"/>
</dbReference>
<dbReference type="AlphaFoldDB" id="A0AB33WS57"/>
<dbReference type="PROSITE" id="PS50926">
    <property type="entry name" value="TRAM"/>
    <property type="match status" value="1"/>
</dbReference>
<reference evidence="3 4" key="1">
    <citation type="journal article" date="2012" name="PLoS Genet.">
        <title>Comparative Genomics of Plant-Associated Pseudomonas spp.: Insights into Diversity and Inheritance of Traits Involved in Multitrophic Interactions.</title>
        <authorList>
            <person name="Loper J.E."/>
            <person name="Hassan K.A."/>
            <person name="Mavrodi D.V."/>
            <person name="Davis E.W.II."/>
            <person name="Lim C.K."/>
            <person name="Shaffer B.T."/>
            <person name="Elbourne L.D."/>
            <person name="Stockwell V.O."/>
            <person name="Hartney S.L."/>
            <person name="Breakwell K."/>
            <person name="Henkels M.D."/>
            <person name="Tetu S.G."/>
            <person name="Rangel L.I."/>
            <person name="Kidarsa T.A."/>
            <person name="Wilson N.L."/>
            <person name="van de Mortel J.E."/>
            <person name="Song C."/>
            <person name="Blumhagen R."/>
            <person name="Radune D."/>
            <person name="Hostetler J.B."/>
            <person name="Brinkac L.M."/>
            <person name="Durkin A.S."/>
            <person name="Kluepfel D.A."/>
            <person name="Wechter W.P."/>
            <person name="Anderson A.J."/>
            <person name="Kim Y.C."/>
            <person name="Pierson L.S.III."/>
            <person name="Pierson E.A."/>
            <person name="Lindow S.E."/>
            <person name="Kobayashi D.Y."/>
            <person name="Raaijmakers J.M."/>
            <person name="Weller D.M."/>
            <person name="Thomashow L.S."/>
            <person name="Allen A.E."/>
            <person name="Paulsen I.T."/>
        </authorList>
    </citation>
    <scope>NUCLEOTIDE SEQUENCE [LARGE SCALE GENOMIC DNA]</scope>
    <source>
        <strain evidence="3 4">O6</strain>
    </source>
</reference>
<sequence length="104" mass="11764">MEGAPANDLDLEVVPDEVKQDRWERFMAHQQEISSARLQQRIGKEIEVLIDEVDEQGAVGRCFFDAPEIDGNVFIDGAGDLKPGDKVWCRVTDADEYDLWAEVL</sequence>
<evidence type="ECO:0000313" key="3">
    <source>
        <dbReference type="EMBL" id="EIM15932.1"/>
    </source>
</evidence>
<accession>A0AB33WS57</accession>
<dbReference type="PANTHER" id="PTHR43837">
    <property type="entry name" value="RIBOSOMAL PROTEIN S12 METHYLTHIOTRANSFERASE RIMO"/>
    <property type="match status" value="1"/>
</dbReference>
<proteinExistence type="predicted"/>
<dbReference type="GO" id="GO:0051539">
    <property type="term" value="F:4 iron, 4 sulfur cluster binding"/>
    <property type="evidence" value="ECO:0007669"/>
    <property type="project" value="InterPro"/>
</dbReference>
<comment type="caution">
    <text evidence="3">The sequence shown here is derived from an EMBL/GenBank/DDBJ whole genome shotgun (WGS) entry which is preliminary data.</text>
</comment>